<sequence length="525" mass="60084">MSGTQTNTGETMHLAVERFRTQMESANRQFIQDRIDEIEAKNLSTEKEKLDLMRYYWHDLGEKQSGTWLDDAPRDIARRVRETENVSRLEDMKTIFHEHMDGIIPSTLVTDEWRQMFLDIVESVCNEAAEQDDEDENFLIPRCDELGHFIKYANGVQDPDLRRSGICPFDPVPYFGIGDLTSPDGSTVQPQPPTAEFRERIKEQLKDDILGDSFISGAVDEDLEVKVGFQTGLGCHREYDTWYSAYLYCRRDIDDDDSDRSHKDWAWRVVVFHADAVEPTPLYGRKPIFDSIPEFLVWYSSWLNHLDLDQVRKDVRCLYALRLIPDDENGNLGSELKKFLEYLRYSTKKTNPTYCVEVKSGTGQSLPSDYCLSEYTQCNNKCASAYGPSFVLVSSISDECTRISLMPPQFPPSFNVHKQDPTGPGQKIYVGNFPIGSWELSYSTLGQVITVGTSLAAAAKPDGSHLIWEQPPGNQFPYMERKASPETNLGSKYYISKKSVEPWTYQLVTRDSLTEQNKDEESTKE</sequence>
<proteinExistence type="predicted"/>
<dbReference type="AlphaFoldDB" id="A0A167PRB7"/>
<name>A0A167PRB7_PENCH</name>
<evidence type="ECO:0000313" key="1">
    <source>
        <dbReference type="EMBL" id="KZN83692.1"/>
    </source>
</evidence>
<protein>
    <submittedName>
        <fullName evidence="1">Uncharacterized protein</fullName>
    </submittedName>
</protein>
<gene>
    <name evidence="1" type="ORF">EN45_107980</name>
</gene>
<accession>A0A167PRB7</accession>
<dbReference type="Proteomes" id="UP000076449">
    <property type="component" value="Chromosome IV"/>
</dbReference>
<reference evidence="1" key="1">
    <citation type="journal article" date="2014" name="Genome Announc.">
        <title>Complete sequencing and chromosome-scale genome assembly of the industrial progenitor strain P2niaD18 from the penicillin producer Penicillium chrysogenum.</title>
        <authorList>
            <person name="Specht T."/>
            <person name="Dahlmann T.A."/>
            <person name="Zadra I."/>
            <person name="Kurnsteiner H."/>
            <person name="Kuck U."/>
        </authorList>
    </citation>
    <scope>NUCLEOTIDE SEQUENCE [LARGE SCALE GENOMIC DNA]</scope>
    <source>
        <strain evidence="1">P2niaD18</strain>
    </source>
</reference>
<dbReference type="EMBL" id="CM002801">
    <property type="protein sequence ID" value="KZN83692.1"/>
    <property type="molecule type" value="Genomic_DNA"/>
</dbReference>
<organism evidence="1">
    <name type="scientific">Penicillium chrysogenum</name>
    <name type="common">Penicillium notatum</name>
    <dbReference type="NCBI Taxonomy" id="5076"/>
    <lineage>
        <taxon>Eukaryota</taxon>
        <taxon>Fungi</taxon>
        <taxon>Dikarya</taxon>
        <taxon>Ascomycota</taxon>
        <taxon>Pezizomycotina</taxon>
        <taxon>Eurotiomycetes</taxon>
        <taxon>Eurotiomycetidae</taxon>
        <taxon>Eurotiales</taxon>
        <taxon>Aspergillaceae</taxon>
        <taxon>Penicillium</taxon>
        <taxon>Penicillium chrysogenum species complex</taxon>
    </lineage>
</organism>